<keyword evidence="4" id="KW-1185">Reference proteome</keyword>
<dbReference type="PANTHER" id="PTHR22911:SF137">
    <property type="entry name" value="SOLUTE CARRIER FAMILY 35 MEMBER G2-RELATED"/>
    <property type="match status" value="1"/>
</dbReference>
<dbReference type="InterPro" id="IPR000620">
    <property type="entry name" value="EamA_dom"/>
</dbReference>
<organism evidence="3 4">
    <name type="scientific">Halorubellus litoreus</name>
    <dbReference type="NCBI Taxonomy" id="755308"/>
    <lineage>
        <taxon>Archaea</taxon>
        <taxon>Methanobacteriati</taxon>
        <taxon>Methanobacteriota</taxon>
        <taxon>Stenosarchaea group</taxon>
        <taxon>Halobacteria</taxon>
        <taxon>Halobacteriales</taxon>
        <taxon>Halorubellaceae</taxon>
        <taxon>Halorubellus</taxon>
    </lineage>
</organism>
<feature type="domain" description="EamA" evidence="2">
    <location>
        <begin position="11"/>
        <end position="143"/>
    </location>
</feature>
<feature type="transmembrane region" description="Helical" evidence="1">
    <location>
        <begin position="97"/>
        <end position="121"/>
    </location>
</feature>
<feature type="domain" description="EamA" evidence="2">
    <location>
        <begin position="163"/>
        <end position="297"/>
    </location>
</feature>
<dbReference type="EMBL" id="JBHSXN010000001">
    <property type="protein sequence ID" value="MFC6951864.1"/>
    <property type="molecule type" value="Genomic_DNA"/>
</dbReference>
<feature type="transmembrane region" description="Helical" evidence="1">
    <location>
        <begin position="71"/>
        <end position="90"/>
    </location>
</feature>
<reference evidence="3 4" key="1">
    <citation type="journal article" date="2019" name="Int. J. Syst. Evol. Microbiol.">
        <title>The Global Catalogue of Microorganisms (GCM) 10K type strain sequencing project: providing services to taxonomists for standard genome sequencing and annotation.</title>
        <authorList>
            <consortium name="The Broad Institute Genomics Platform"/>
            <consortium name="The Broad Institute Genome Sequencing Center for Infectious Disease"/>
            <person name="Wu L."/>
            <person name="Ma J."/>
        </authorList>
    </citation>
    <scope>NUCLEOTIDE SEQUENCE [LARGE SCALE GENOMIC DNA]</scope>
    <source>
        <strain evidence="3 4">GX26</strain>
    </source>
</reference>
<evidence type="ECO:0000313" key="3">
    <source>
        <dbReference type="EMBL" id="MFC6951864.1"/>
    </source>
</evidence>
<dbReference type="SUPFAM" id="SSF103481">
    <property type="entry name" value="Multidrug resistance efflux transporter EmrE"/>
    <property type="match status" value="2"/>
</dbReference>
<dbReference type="RefSeq" id="WP_336348872.1">
    <property type="nucleotide sequence ID" value="NZ_JAZAQL010000001.1"/>
</dbReference>
<dbReference type="AlphaFoldDB" id="A0ABD5VEG1"/>
<evidence type="ECO:0000259" key="2">
    <source>
        <dbReference type="Pfam" id="PF00892"/>
    </source>
</evidence>
<sequence>MALSAPLDVVALSLLPAVLWGFTPVIEKRALSDGGTPLQASLVVVLADSTIYLAAIALLEPSPFRGISVETLAVFALAGATGTALGRIAIFAGNQRVGASISSAVLSARPLFATALAVGFIGEPLSAPTAVGIAVLVLGLGVLAVAKGGDIEGWQPQDLLVPLAAAAAFAVGNVARRYGLQLGDASALEAVAINELAALVALAAFLAATGRRDVLQKPPRTYVVFAASGTITAVALLSMFTALAHPQGRVAVVDPLVATAPLFTIAFSAIWLRDLERVTKGVLAGVLLVVLGAGLVTGGPTVLDAVS</sequence>
<feature type="transmembrane region" description="Helical" evidence="1">
    <location>
        <begin position="222"/>
        <end position="244"/>
    </location>
</feature>
<feature type="transmembrane region" description="Helical" evidence="1">
    <location>
        <begin position="158"/>
        <end position="175"/>
    </location>
</feature>
<feature type="transmembrane region" description="Helical" evidence="1">
    <location>
        <begin position="127"/>
        <end position="146"/>
    </location>
</feature>
<dbReference type="PANTHER" id="PTHR22911">
    <property type="entry name" value="ACYL-MALONYL CONDENSING ENZYME-RELATED"/>
    <property type="match status" value="1"/>
</dbReference>
<evidence type="ECO:0000256" key="1">
    <source>
        <dbReference type="SAM" id="Phobius"/>
    </source>
</evidence>
<protein>
    <submittedName>
        <fullName evidence="3">EamA family transporter</fullName>
    </submittedName>
</protein>
<name>A0ABD5VEG1_9EURY</name>
<accession>A0ABD5VEG1</accession>
<comment type="caution">
    <text evidence="3">The sequence shown here is derived from an EMBL/GenBank/DDBJ whole genome shotgun (WGS) entry which is preliminary data.</text>
</comment>
<dbReference type="Pfam" id="PF00892">
    <property type="entry name" value="EamA"/>
    <property type="match status" value="2"/>
</dbReference>
<dbReference type="InterPro" id="IPR037185">
    <property type="entry name" value="EmrE-like"/>
</dbReference>
<keyword evidence="1" id="KW-0812">Transmembrane</keyword>
<proteinExistence type="predicted"/>
<feature type="transmembrane region" description="Helical" evidence="1">
    <location>
        <begin position="6"/>
        <end position="26"/>
    </location>
</feature>
<feature type="transmembrane region" description="Helical" evidence="1">
    <location>
        <begin position="187"/>
        <end position="210"/>
    </location>
</feature>
<feature type="transmembrane region" description="Helical" evidence="1">
    <location>
        <begin position="282"/>
        <end position="303"/>
    </location>
</feature>
<keyword evidence="1" id="KW-1133">Transmembrane helix</keyword>
<keyword evidence="1" id="KW-0472">Membrane</keyword>
<gene>
    <name evidence="3" type="ORF">ACFQGB_03220</name>
</gene>
<evidence type="ECO:0000313" key="4">
    <source>
        <dbReference type="Proteomes" id="UP001596395"/>
    </source>
</evidence>
<feature type="transmembrane region" description="Helical" evidence="1">
    <location>
        <begin position="250"/>
        <end position="270"/>
    </location>
</feature>
<dbReference type="Proteomes" id="UP001596395">
    <property type="component" value="Unassembled WGS sequence"/>
</dbReference>
<feature type="transmembrane region" description="Helical" evidence="1">
    <location>
        <begin position="38"/>
        <end position="59"/>
    </location>
</feature>